<dbReference type="EMBL" id="FMHZ01000002">
    <property type="protein sequence ID" value="SCL70384.1"/>
    <property type="molecule type" value="Genomic_DNA"/>
</dbReference>
<evidence type="ECO:0000256" key="1">
    <source>
        <dbReference type="SAM" id="MobiDB-lite"/>
    </source>
</evidence>
<protein>
    <recommendedName>
        <fullName evidence="4">Resolvase, N terminal domain</fullName>
    </recommendedName>
</protein>
<evidence type="ECO:0000313" key="3">
    <source>
        <dbReference type="Proteomes" id="UP000199001"/>
    </source>
</evidence>
<feature type="compositionally biased region" description="Basic and acidic residues" evidence="1">
    <location>
        <begin position="237"/>
        <end position="247"/>
    </location>
</feature>
<evidence type="ECO:0000313" key="2">
    <source>
        <dbReference type="EMBL" id="SCL70384.1"/>
    </source>
</evidence>
<reference evidence="3" key="1">
    <citation type="submission" date="2016-06" db="EMBL/GenBank/DDBJ databases">
        <authorList>
            <person name="Varghese N."/>
            <person name="Submissions Spin"/>
        </authorList>
    </citation>
    <scope>NUCLEOTIDE SEQUENCE [LARGE SCALE GENOMIC DNA]</scope>
    <source>
        <strain evidence="3">DSM 43903</strain>
    </source>
</reference>
<accession>A0A1C6VWA0</accession>
<feature type="region of interest" description="Disordered" evidence="1">
    <location>
        <begin position="228"/>
        <end position="247"/>
    </location>
</feature>
<evidence type="ECO:0008006" key="4">
    <source>
        <dbReference type="Google" id="ProtNLM"/>
    </source>
</evidence>
<dbReference type="Proteomes" id="UP000199001">
    <property type="component" value="Unassembled WGS sequence"/>
</dbReference>
<dbReference type="STRING" id="47855.GA0070606_5381"/>
<name>A0A1C6VWA0_9ACTN</name>
<sequence length="247" mass="27159">MVRASGAGPTDSVETPVDEELLRGTCPACQAVIGDAHRDDCDVAECLATGRKRMWCRAQPGTAGHDCGRADWTGRWPAHAEAREFGWHVRWDVEARRFVRCAPDVEGSGPDLSRLYENARWDQAARRWVRRRAVLFSRAVRGGRATIEELTKQARRYCAEQGYEVVGEHVGARGWREAVADVDEGKADVVVVPSLERLGFGKQVFERVDAVRAAGGRVAGPGLRVGADGRVVASTSTEHEEDPRGDR</sequence>
<dbReference type="AlphaFoldDB" id="A0A1C6VWA0"/>
<proteinExistence type="predicted"/>
<gene>
    <name evidence="2" type="ORF">GA0070606_5381</name>
</gene>
<keyword evidence="3" id="KW-1185">Reference proteome</keyword>
<organism evidence="2 3">
    <name type="scientific">Micromonospora citrea</name>
    <dbReference type="NCBI Taxonomy" id="47855"/>
    <lineage>
        <taxon>Bacteria</taxon>
        <taxon>Bacillati</taxon>
        <taxon>Actinomycetota</taxon>
        <taxon>Actinomycetes</taxon>
        <taxon>Micromonosporales</taxon>
        <taxon>Micromonosporaceae</taxon>
        <taxon>Micromonospora</taxon>
    </lineage>
</organism>